<feature type="compositionally biased region" description="Basic residues" evidence="1">
    <location>
        <begin position="264"/>
        <end position="273"/>
    </location>
</feature>
<evidence type="ECO:0008006" key="4">
    <source>
        <dbReference type="Google" id="ProtNLM"/>
    </source>
</evidence>
<feature type="region of interest" description="Disordered" evidence="1">
    <location>
        <begin position="104"/>
        <end position="154"/>
    </location>
</feature>
<dbReference type="InterPro" id="IPR050026">
    <property type="entry name" value="PHA_gran_PhaM_N"/>
</dbReference>
<evidence type="ECO:0000313" key="3">
    <source>
        <dbReference type="Proteomes" id="UP000737171"/>
    </source>
</evidence>
<gene>
    <name evidence="2" type="ORF">HLB44_21705</name>
</gene>
<dbReference type="NCBIfam" id="NF043076">
    <property type="entry name" value="PHA_gran_PhaM"/>
    <property type="match status" value="1"/>
</dbReference>
<dbReference type="Proteomes" id="UP000737171">
    <property type="component" value="Unassembled WGS sequence"/>
</dbReference>
<reference evidence="2 3" key="1">
    <citation type="submission" date="2020-05" db="EMBL/GenBank/DDBJ databases">
        <title>Aquincola sp. isolate from soil.</title>
        <authorList>
            <person name="Han J."/>
            <person name="Kim D.-U."/>
        </authorList>
    </citation>
    <scope>NUCLEOTIDE SEQUENCE [LARGE SCALE GENOMIC DNA]</scope>
    <source>
        <strain evidence="2 3">S2</strain>
    </source>
</reference>
<feature type="compositionally biased region" description="Acidic residues" evidence="1">
    <location>
        <begin position="110"/>
        <end position="125"/>
    </location>
</feature>
<protein>
    <recommendedName>
        <fullName evidence="4">Transcriptional regulator</fullName>
    </recommendedName>
</protein>
<keyword evidence="3" id="KW-1185">Reference proteome</keyword>
<comment type="caution">
    <text evidence="2">The sequence shown here is derived from an EMBL/GenBank/DDBJ whole genome shotgun (WGS) entry which is preliminary data.</text>
</comment>
<name>A0ABX2EM00_9BURK</name>
<organism evidence="2 3">
    <name type="scientific">Pseudaquabacterium terrae</name>
    <dbReference type="NCBI Taxonomy" id="2732868"/>
    <lineage>
        <taxon>Bacteria</taxon>
        <taxon>Pseudomonadati</taxon>
        <taxon>Pseudomonadota</taxon>
        <taxon>Betaproteobacteria</taxon>
        <taxon>Burkholderiales</taxon>
        <taxon>Sphaerotilaceae</taxon>
        <taxon>Pseudaquabacterium</taxon>
    </lineage>
</organism>
<evidence type="ECO:0000313" key="2">
    <source>
        <dbReference type="EMBL" id="NRF69623.1"/>
    </source>
</evidence>
<dbReference type="EMBL" id="JABRWJ010000006">
    <property type="protein sequence ID" value="NRF69623.1"/>
    <property type="molecule type" value="Genomic_DNA"/>
</dbReference>
<sequence length="273" mass="28464">MADPTAAFSKLVPGFDFLQGLVKNAGAALPSVGQWVAPTLNPEELEKRISELRTVQFWLEQNARMLGATIQALEVQRMTLSTLKTMNVSLGDLTESLKIKLPEAPAPAADDGDDDHDDEADEPDREAEPAKASPARKPRASAAPQVPPGVPDPMQWWGALTKQFTELAANAMKDSAADAAKGLAGAMVKQGFDAASETLKKAAAMPAAVAKTAADVAQKAARASAERKEAAGNGRATPAKRSTIGDSSAAGTPPATGARQPAARPRKRAATPR</sequence>
<accession>A0ABX2EM00</accession>
<dbReference type="RefSeq" id="WP_173126839.1">
    <property type="nucleotide sequence ID" value="NZ_JABRWJ010000006.1"/>
</dbReference>
<proteinExistence type="predicted"/>
<feature type="region of interest" description="Disordered" evidence="1">
    <location>
        <begin position="213"/>
        <end position="273"/>
    </location>
</feature>
<feature type="compositionally biased region" description="Low complexity" evidence="1">
    <location>
        <begin position="213"/>
        <end position="223"/>
    </location>
</feature>
<evidence type="ECO:0000256" key="1">
    <source>
        <dbReference type="SAM" id="MobiDB-lite"/>
    </source>
</evidence>